<comment type="caution">
    <text evidence="1">The sequence shown here is derived from an EMBL/GenBank/DDBJ whole genome shotgun (WGS) entry which is preliminary data.</text>
</comment>
<dbReference type="PANTHER" id="PTHR15131:SF3">
    <property type="entry name" value="SNRNA-ACTIVATING PROTEIN COMPLEX SUBUNIT 1"/>
    <property type="match status" value="1"/>
</dbReference>
<dbReference type="AlphaFoldDB" id="A0AAD8P8H5"/>
<proteinExistence type="predicted"/>
<dbReference type="PANTHER" id="PTHR15131">
    <property type="entry name" value="SMALL NUCLEAR RNA ACTIVATING COMPLEX, POLYPEPTIDE 1"/>
    <property type="match status" value="1"/>
</dbReference>
<dbReference type="GO" id="GO:0043565">
    <property type="term" value="F:sequence-specific DNA binding"/>
    <property type="evidence" value="ECO:0007669"/>
    <property type="project" value="TreeGrafter"/>
</dbReference>
<evidence type="ECO:0000313" key="2">
    <source>
        <dbReference type="Proteomes" id="UP001229421"/>
    </source>
</evidence>
<accession>A0AAD8P8H5</accession>
<dbReference type="InterPro" id="IPR019188">
    <property type="entry name" value="SNAPC1"/>
</dbReference>
<dbReference type="GO" id="GO:0019185">
    <property type="term" value="C:snRNA-activating protein complex"/>
    <property type="evidence" value="ECO:0007669"/>
    <property type="project" value="TreeGrafter"/>
</dbReference>
<organism evidence="1 2">
    <name type="scientific">Tagetes erecta</name>
    <name type="common">African marigold</name>
    <dbReference type="NCBI Taxonomy" id="13708"/>
    <lineage>
        <taxon>Eukaryota</taxon>
        <taxon>Viridiplantae</taxon>
        <taxon>Streptophyta</taxon>
        <taxon>Embryophyta</taxon>
        <taxon>Tracheophyta</taxon>
        <taxon>Spermatophyta</taxon>
        <taxon>Magnoliopsida</taxon>
        <taxon>eudicotyledons</taxon>
        <taxon>Gunneridae</taxon>
        <taxon>Pentapetalae</taxon>
        <taxon>asterids</taxon>
        <taxon>campanulids</taxon>
        <taxon>Asterales</taxon>
        <taxon>Asteraceae</taxon>
        <taxon>Asteroideae</taxon>
        <taxon>Heliantheae alliance</taxon>
        <taxon>Tageteae</taxon>
        <taxon>Tagetes</taxon>
    </lineage>
</organism>
<protein>
    <recommendedName>
        <fullName evidence="3">Small nuclear RNA activating complex polypeptide 1</fullName>
    </recommendedName>
</protein>
<dbReference type="Pfam" id="PF09808">
    <property type="entry name" value="SNAPC1"/>
    <property type="match status" value="1"/>
</dbReference>
<dbReference type="GO" id="GO:0042795">
    <property type="term" value="P:snRNA transcription by RNA polymerase II"/>
    <property type="evidence" value="ECO:0007669"/>
    <property type="project" value="TreeGrafter"/>
</dbReference>
<evidence type="ECO:0008006" key="3">
    <source>
        <dbReference type="Google" id="ProtNLM"/>
    </source>
</evidence>
<sequence>MALKVIFYICVERPLTLSTMDLSPFRLDIDDLINEFAEGEMTLLADMKRMWLFKKFSCIFEAKPNTKLGFFMQSLYAHCIGYMTSTASISHRLGGLYCLYCLHETQPFKPPYKIYLCLRDLKRLKELVIDAKRENIRVAPLLVSSMLERNVFLYGAIDLKEGSVEERVNELTNIQNARVQHANKKLFADTQIERYIHMDMGKELEVDSLKKLSSSYSMAKELAIKEAGKVIDIQDVNHIAKDHALIGDVVGKTVKDWNSQKEMFYKKTALNRQILQENQQLELQSSDDRIVEANSVEKYVSVAENDDFGFELEQQLLSLAED</sequence>
<name>A0AAD8P8H5_TARER</name>
<dbReference type="EMBL" id="JAUHHV010000001">
    <property type="protein sequence ID" value="KAK1437448.1"/>
    <property type="molecule type" value="Genomic_DNA"/>
</dbReference>
<dbReference type="GO" id="GO:0042796">
    <property type="term" value="P:snRNA transcription by RNA polymerase III"/>
    <property type="evidence" value="ECO:0007669"/>
    <property type="project" value="TreeGrafter"/>
</dbReference>
<keyword evidence="2" id="KW-1185">Reference proteome</keyword>
<dbReference type="Proteomes" id="UP001229421">
    <property type="component" value="Unassembled WGS sequence"/>
</dbReference>
<gene>
    <name evidence="1" type="ORF">QVD17_03239</name>
</gene>
<reference evidence="1" key="1">
    <citation type="journal article" date="2023" name="bioRxiv">
        <title>Improved chromosome-level genome assembly for marigold (Tagetes erecta).</title>
        <authorList>
            <person name="Jiang F."/>
            <person name="Yuan L."/>
            <person name="Wang S."/>
            <person name="Wang H."/>
            <person name="Xu D."/>
            <person name="Wang A."/>
            <person name="Fan W."/>
        </authorList>
    </citation>
    <scope>NUCLEOTIDE SEQUENCE</scope>
    <source>
        <strain evidence="1">WSJ</strain>
        <tissue evidence="1">Leaf</tissue>
    </source>
</reference>
<evidence type="ECO:0000313" key="1">
    <source>
        <dbReference type="EMBL" id="KAK1437448.1"/>
    </source>
</evidence>